<evidence type="ECO:0000313" key="3">
    <source>
        <dbReference type="Proteomes" id="UP000184035"/>
    </source>
</evidence>
<organism evidence="2 3">
    <name type="scientific">Clostridium fallax</name>
    <dbReference type="NCBI Taxonomy" id="1533"/>
    <lineage>
        <taxon>Bacteria</taxon>
        <taxon>Bacillati</taxon>
        <taxon>Bacillota</taxon>
        <taxon>Clostridia</taxon>
        <taxon>Eubacteriales</taxon>
        <taxon>Clostridiaceae</taxon>
        <taxon>Clostridium</taxon>
    </lineage>
</organism>
<accession>A0A1M4TVD2</accession>
<name>A0A1M4TVD2_9CLOT</name>
<reference evidence="2 3" key="1">
    <citation type="submission" date="2016-11" db="EMBL/GenBank/DDBJ databases">
        <authorList>
            <person name="Jaros S."/>
            <person name="Januszkiewicz K."/>
            <person name="Wedrychowicz H."/>
        </authorList>
    </citation>
    <scope>NUCLEOTIDE SEQUENCE [LARGE SCALE GENOMIC DNA]</scope>
    <source>
        <strain evidence="2 3">DSM 2631</strain>
    </source>
</reference>
<keyword evidence="1" id="KW-1133">Transmembrane helix</keyword>
<gene>
    <name evidence="2" type="ORF">SAMN05443638_103143</name>
</gene>
<dbReference type="Proteomes" id="UP000184035">
    <property type="component" value="Unassembled WGS sequence"/>
</dbReference>
<evidence type="ECO:0000313" key="2">
    <source>
        <dbReference type="EMBL" id="SHE48432.1"/>
    </source>
</evidence>
<keyword evidence="3" id="KW-1185">Reference proteome</keyword>
<evidence type="ECO:0000256" key="1">
    <source>
        <dbReference type="SAM" id="Phobius"/>
    </source>
</evidence>
<dbReference type="EMBL" id="FQVM01000003">
    <property type="protein sequence ID" value="SHE48432.1"/>
    <property type="molecule type" value="Genomic_DNA"/>
</dbReference>
<proteinExistence type="predicted"/>
<keyword evidence="1" id="KW-0472">Membrane</keyword>
<keyword evidence="1" id="KW-0812">Transmembrane</keyword>
<feature type="transmembrane region" description="Helical" evidence="1">
    <location>
        <begin position="6"/>
        <end position="24"/>
    </location>
</feature>
<protein>
    <submittedName>
        <fullName evidence="2">Uncharacterized protein</fullName>
    </submittedName>
</protein>
<sequence length="38" mass="4498">MEAENITVIVFIAFFIVVSIYGIYKSEQFKKQQSRKNK</sequence>
<dbReference type="STRING" id="1533.SAMN05443638_103143"/>
<dbReference type="AlphaFoldDB" id="A0A1M4TVD2"/>